<dbReference type="InterPro" id="IPR032135">
    <property type="entry name" value="DUF4817"/>
</dbReference>
<sequence>MAAEPPRRGDHARQSFSNEEYADIFYLYGYCDGDAAAARREYLQRYPNRRPPHVTVFSAVYRRVRGTGNVQRQQRDAGRPGGIPRIPRAEDEEILSKFQEDPTTSTNIVARRLGVSQWKVWSTVHTAGLYPYHYTPVHVMEEGDPVRRLDFCRFMLNADAEDPMFFRKILWTDESKFDQDGITNYHNLHFWAPKEQRNPGKKRPSKSQRRFSLNVWMGIINDNLIGPYFLPNYLNGENYETFLREDLSGLLHDIPLATRQNMWYQHDGCPAHCRVTVRRWLDENYRHRWIGRGGPIPWPARSPDITPMDYYVWGHMKSIVYCDNVPVPTLDQLRDRIINATNDIRRTLTSNVIKSELRKRMRVCIRNRGSHIEQNL</sequence>
<dbReference type="Pfam" id="PF16087">
    <property type="entry name" value="DUF4817"/>
    <property type="match status" value="1"/>
</dbReference>
<evidence type="ECO:0000313" key="4">
    <source>
        <dbReference type="Proteomes" id="UP001314205"/>
    </source>
</evidence>
<gene>
    <name evidence="3" type="ORF">PARMNEM_LOCUS8031</name>
</gene>
<dbReference type="AlphaFoldDB" id="A0AAV1KVT9"/>
<name>A0AAV1KVT9_9NEOP</name>
<feature type="domain" description="DUF4817" evidence="2">
    <location>
        <begin position="19"/>
        <end position="71"/>
    </location>
</feature>
<dbReference type="PANTHER" id="PTHR47326:SF1">
    <property type="entry name" value="HTH PSQ-TYPE DOMAIN-CONTAINING PROTEIN"/>
    <property type="match status" value="1"/>
</dbReference>
<organism evidence="3 4">
    <name type="scientific">Parnassius mnemosyne</name>
    <name type="common">clouded apollo</name>
    <dbReference type="NCBI Taxonomy" id="213953"/>
    <lineage>
        <taxon>Eukaryota</taxon>
        <taxon>Metazoa</taxon>
        <taxon>Ecdysozoa</taxon>
        <taxon>Arthropoda</taxon>
        <taxon>Hexapoda</taxon>
        <taxon>Insecta</taxon>
        <taxon>Pterygota</taxon>
        <taxon>Neoptera</taxon>
        <taxon>Endopterygota</taxon>
        <taxon>Lepidoptera</taxon>
        <taxon>Glossata</taxon>
        <taxon>Ditrysia</taxon>
        <taxon>Papilionoidea</taxon>
        <taxon>Papilionidae</taxon>
        <taxon>Parnassiinae</taxon>
        <taxon>Parnassini</taxon>
        <taxon>Parnassius</taxon>
        <taxon>Driopa</taxon>
    </lineage>
</organism>
<keyword evidence="4" id="KW-1185">Reference proteome</keyword>
<reference evidence="3 4" key="1">
    <citation type="submission" date="2023-11" db="EMBL/GenBank/DDBJ databases">
        <authorList>
            <person name="Hedman E."/>
            <person name="Englund M."/>
            <person name="Stromberg M."/>
            <person name="Nyberg Akerstrom W."/>
            <person name="Nylinder S."/>
            <person name="Jareborg N."/>
            <person name="Kallberg Y."/>
            <person name="Kronander E."/>
        </authorList>
    </citation>
    <scope>NUCLEOTIDE SEQUENCE [LARGE SCALE GENOMIC DNA]</scope>
</reference>
<proteinExistence type="predicted"/>
<dbReference type="Proteomes" id="UP001314205">
    <property type="component" value="Unassembled WGS sequence"/>
</dbReference>
<comment type="caution">
    <text evidence="3">The sequence shown here is derived from an EMBL/GenBank/DDBJ whole genome shotgun (WGS) entry which is preliminary data.</text>
</comment>
<dbReference type="Gene3D" id="3.30.420.10">
    <property type="entry name" value="Ribonuclease H-like superfamily/Ribonuclease H"/>
    <property type="match status" value="1"/>
</dbReference>
<dbReference type="GO" id="GO:0003676">
    <property type="term" value="F:nucleic acid binding"/>
    <property type="evidence" value="ECO:0007669"/>
    <property type="project" value="InterPro"/>
</dbReference>
<dbReference type="PANTHER" id="PTHR47326">
    <property type="entry name" value="TRANSPOSABLE ELEMENT TC3 TRANSPOSASE-LIKE PROTEIN"/>
    <property type="match status" value="1"/>
</dbReference>
<feature type="region of interest" description="Disordered" evidence="1">
    <location>
        <begin position="68"/>
        <end position="100"/>
    </location>
</feature>
<evidence type="ECO:0000313" key="3">
    <source>
        <dbReference type="EMBL" id="CAK1587171.1"/>
    </source>
</evidence>
<dbReference type="EMBL" id="CAVLGL010000081">
    <property type="protein sequence ID" value="CAK1587171.1"/>
    <property type="molecule type" value="Genomic_DNA"/>
</dbReference>
<dbReference type="InterPro" id="IPR036397">
    <property type="entry name" value="RNaseH_sf"/>
</dbReference>
<protein>
    <recommendedName>
        <fullName evidence="2">DUF4817 domain-containing protein</fullName>
    </recommendedName>
</protein>
<accession>A0AAV1KVT9</accession>
<evidence type="ECO:0000256" key="1">
    <source>
        <dbReference type="SAM" id="MobiDB-lite"/>
    </source>
</evidence>
<evidence type="ECO:0000259" key="2">
    <source>
        <dbReference type="Pfam" id="PF16087"/>
    </source>
</evidence>